<sequence>MMWYLLALIQWGMFVSTIPISKKNSGIIIICSFIIALVCGFDDTIGYYFSLSRTLVLFPFFLCGVCLREFPEFLIAEPKRWMRVLSGACVIGCTAIVWHYYGQMQNNWLYNSLSYHSAGYSVWIRLGILIMAMILLICLFVLIPNMCIKGVSYLGQNTMPVFLLHGFIVKWMGMHGVFWNKPHCRAIVLLAVTVAILVVLTSPLIIKIMRLLMGWFYKKK</sequence>
<evidence type="ECO:0000313" key="4">
    <source>
        <dbReference type="Proteomes" id="UP001198962"/>
    </source>
</evidence>
<keyword evidence="4" id="KW-1185">Reference proteome</keyword>
<evidence type="ECO:0000259" key="2">
    <source>
        <dbReference type="Pfam" id="PF01757"/>
    </source>
</evidence>
<evidence type="ECO:0000313" key="3">
    <source>
        <dbReference type="EMBL" id="MCC2166035.1"/>
    </source>
</evidence>
<dbReference type="PANTHER" id="PTHR37312:SF1">
    <property type="entry name" value="MEMBRANE-BOUND ACYLTRANSFERASE YKRP-RELATED"/>
    <property type="match status" value="1"/>
</dbReference>
<protein>
    <submittedName>
        <fullName evidence="3">Acyltransferase family protein</fullName>
    </submittedName>
</protein>
<dbReference type="Pfam" id="PF01757">
    <property type="entry name" value="Acyl_transf_3"/>
    <property type="match status" value="1"/>
</dbReference>
<feature type="transmembrane region" description="Helical" evidence="1">
    <location>
        <begin position="81"/>
        <end position="101"/>
    </location>
</feature>
<comment type="caution">
    <text evidence="3">The sequence shown here is derived from an EMBL/GenBank/DDBJ whole genome shotgun (WGS) entry which is preliminary data.</text>
</comment>
<keyword evidence="1" id="KW-0472">Membrane</keyword>
<dbReference type="Proteomes" id="UP001198962">
    <property type="component" value="Unassembled WGS sequence"/>
</dbReference>
<reference evidence="3" key="1">
    <citation type="submission" date="2021-10" db="EMBL/GenBank/DDBJ databases">
        <title>Anaerobic single-cell dispensing facilitates the cultivation of human gut bacteria.</title>
        <authorList>
            <person name="Afrizal A."/>
        </authorList>
    </citation>
    <scope>NUCLEOTIDE SEQUENCE</scope>
    <source>
        <strain evidence="3">CLA-AA-H274</strain>
    </source>
</reference>
<dbReference type="InterPro" id="IPR002656">
    <property type="entry name" value="Acyl_transf_3_dom"/>
</dbReference>
<dbReference type="PANTHER" id="PTHR37312">
    <property type="entry name" value="MEMBRANE-BOUND ACYLTRANSFERASE YKRP-RELATED"/>
    <property type="match status" value="1"/>
</dbReference>
<keyword evidence="3" id="KW-0012">Acyltransferase</keyword>
<keyword evidence="1" id="KW-1133">Transmembrane helix</keyword>
<feature type="domain" description="Acyltransferase 3" evidence="2">
    <location>
        <begin position="2"/>
        <end position="201"/>
    </location>
</feature>
<dbReference type="EMBL" id="JAJEPU010000086">
    <property type="protein sequence ID" value="MCC2166035.1"/>
    <property type="molecule type" value="Genomic_DNA"/>
</dbReference>
<dbReference type="InterPro" id="IPR052734">
    <property type="entry name" value="Nod_factor_acetyltransferase"/>
</dbReference>
<feature type="transmembrane region" description="Helical" evidence="1">
    <location>
        <begin position="186"/>
        <end position="206"/>
    </location>
</feature>
<dbReference type="GO" id="GO:0016747">
    <property type="term" value="F:acyltransferase activity, transferring groups other than amino-acyl groups"/>
    <property type="evidence" value="ECO:0007669"/>
    <property type="project" value="InterPro"/>
</dbReference>
<name>A0AAE3DJC8_9FIRM</name>
<evidence type="ECO:0000256" key="1">
    <source>
        <dbReference type="SAM" id="Phobius"/>
    </source>
</evidence>
<feature type="transmembrane region" description="Helical" evidence="1">
    <location>
        <begin position="27"/>
        <end position="49"/>
    </location>
</feature>
<feature type="transmembrane region" description="Helical" evidence="1">
    <location>
        <begin position="122"/>
        <end position="142"/>
    </location>
</feature>
<feature type="transmembrane region" description="Helical" evidence="1">
    <location>
        <begin position="56"/>
        <end position="75"/>
    </location>
</feature>
<gene>
    <name evidence="3" type="ORF">LKD32_14415</name>
</gene>
<proteinExistence type="predicted"/>
<dbReference type="AlphaFoldDB" id="A0AAE3DJC8"/>
<accession>A0AAE3DJC8</accession>
<organism evidence="3 4">
    <name type="scientific">Brotaphodocola catenula</name>
    <dbReference type="NCBI Taxonomy" id="2885361"/>
    <lineage>
        <taxon>Bacteria</taxon>
        <taxon>Bacillati</taxon>
        <taxon>Bacillota</taxon>
        <taxon>Clostridia</taxon>
        <taxon>Lachnospirales</taxon>
        <taxon>Lachnospiraceae</taxon>
        <taxon>Brotaphodocola</taxon>
    </lineage>
</organism>
<keyword evidence="3" id="KW-0808">Transferase</keyword>
<keyword evidence="1" id="KW-0812">Transmembrane</keyword>